<dbReference type="Pfam" id="PF23043">
    <property type="entry name" value="SH3-B_UBE2O"/>
    <property type="match status" value="1"/>
</dbReference>
<dbReference type="AlphaFoldDB" id="A0A059ANZ7"/>
<dbReference type="Pfam" id="PF23044">
    <property type="entry name" value="SH3-C_UBE2O"/>
    <property type="match status" value="1"/>
</dbReference>
<dbReference type="Pfam" id="PF23048">
    <property type="entry name" value="SH3-A_UBE2O"/>
    <property type="match status" value="1"/>
</dbReference>
<dbReference type="GO" id="GO:0016740">
    <property type="term" value="F:transferase activity"/>
    <property type="evidence" value="ECO:0007669"/>
    <property type="project" value="UniProtKB-KW"/>
</dbReference>
<evidence type="ECO:0000256" key="2">
    <source>
        <dbReference type="ARBA" id="ARBA00022786"/>
    </source>
</evidence>
<dbReference type="InterPro" id="IPR057734">
    <property type="entry name" value="UBE2O-like_SH3-C"/>
</dbReference>
<feature type="compositionally biased region" description="Acidic residues" evidence="3">
    <location>
        <begin position="83"/>
        <end position="114"/>
    </location>
</feature>
<name>A0A059ANZ7_EUCGR</name>
<feature type="domain" description="UBC core" evidence="4">
    <location>
        <begin position="897"/>
        <end position="973"/>
    </location>
</feature>
<evidence type="ECO:0000256" key="3">
    <source>
        <dbReference type="SAM" id="MobiDB-lite"/>
    </source>
</evidence>
<feature type="compositionally biased region" description="Polar residues" evidence="3">
    <location>
        <begin position="638"/>
        <end position="651"/>
    </location>
</feature>
<dbReference type="EMBL" id="KK198761">
    <property type="protein sequence ID" value="KCW55563.1"/>
    <property type="molecule type" value="Genomic_DNA"/>
</dbReference>
<evidence type="ECO:0000256" key="1">
    <source>
        <dbReference type="ARBA" id="ARBA00022679"/>
    </source>
</evidence>
<feature type="region of interest" description="Disordered" evidence="3">
    <location>
        <begin position="781"/>
        <end position="810"/>
    </location>
</feature>
<dbReference type="SUPFAM" id="SSF54495">
    <property type="entry name" value="UBC-like"/>
    <property type="match status" value="1"/>
</dbReference>
<evidence type="ECO:0000259" key="4">
    <source>
        <dbReference type="PROSITE" id="PS50127"/>
    </source>
</evidence>
<dbReference type="PANTHER" id="PTHR46116:SF21">
    <property type="entry name" value="UBIQUITIN-CONJUGATING ENZYME E2 23-RELATED"/>
    <property type="match status" value="1"/>
</dbReference>
<dbReference type="InterPro" id="IPR057733">
    <property type="entry name" value="UBE2O-like_SH3-B"/>
</dbReference>
<dbReference type="InterPro" id="IPR000608">
    <property type="entry name" value="UBC"/>
</dbReference>
<dbReference type="Gramene" id="KCW55563">
    <property type="protein sequence ID" value="KCW55563"/>
    <property type="gene ID" value="EUGRSUZ_I01434"/>
</dbReference>
<feature type="region of interest" description="Disordered" evidence="3">
    <location>
        <begin position="612"/>
        <end position="651"/>
    </location>
</feature>
<keyword evidence="2" id="KW-0833">Ubl conjugation pathway</keyword>
<feature type="region of interest" description="Disordered" evidence="3">
    <location>
        <begin position="729"/>
        <end position="748"/>
    </location>
</feature>
<evidence type="ECO:0000313" key="5">
    <source>
        <dbReference type="EMBL" id="KCW55563.1"/>
    </source>
</evidence>
<sequence length="973" mass="106881">MALQQKNIAAEEPTISGHDTTLEEADSAISGGLSDVNNNGDGDGMAEAVRDIKETQSFPGIYRQDVVRSKKNGTIGIVTEVAGDSDSDGSITDEEDEDEDDEDDAEDSANEETDGDRIKMSQENCARSQGGDKPGPLSADQVRVLYMNDIESTQSFGEVTVIDRGFLHGDYVASATDPTGQIGVVVDVSINVDVLNSSGSIIEDIPSKELKRVTEFSIGDYAVLGPWLGRVDGVLDNVTVQFDDGSVCKVMKAEPHRLKPITKNLLEDEHCTYFPGQRVKASSSSIFKNSRWLYGLWRANKLEGTVTKVTIGSVFIYWIASAGHGPDSSTAPAEEQSPKKLKLLSCFSHANWQLGDWCLLPSSTPASSNLLYTGLSKLELDDSLNNELESSQPEKEVALEESIDHGEFINTDADTVLDPKAPLESVTRCTASSESSSCSSSLSVAKETLHEPWPLHRKKIRKVVLKRDKKIRRKEENFEKALQIVNTRTKVDVVWQDGQIERCLDSTKLIPIETPGDHEFVAEQYVIEKAADDDDYVGEVRRVGVVKSVNAKERTARVNWLKPVARPEDPREFEKEEVVSVYELEGHPDYDYCYGDVVVRLSPVSASLQMDSGMKSMETGTQQSMREDYTTDNEEDSSGTQNVEEVTDNEAASTFTDLSWVGNITGLEDGNIEVTWADGMVSTVGPQAIYVVGRDDDDGSIASGSGVSDAASWETVDDDEMDAVENDKEEVGLANDDADNDSGEESVENHAGMNSALSFPLAAIGFVTRLATGIFSRGRKNLDSGLDSEGENESHSQMLMKSSEKLYSSDECSSQKSNIMDCTGTDMTYPSGDQDISGVAPDPVGAAESLCYTRSQEVDAPASYEETACTFKRFDTARDPIDHYFIGTNGQVNGGRKWFKKVQQDWNILQNNLPDGIYVRVYEDRMDLVRAVIVGAYATPYQDGLFFFDFHLPPEYPDVPPVRNSEIFFTVHF</sequence>
<dbReference type="PROSITE" id="PS50127">
    <property type="entry name" value="UBC_2"/>
    <property type="match status" value="1"/>
</dbReference>
<dbReference type="InterPro" id="IPR057735">
    <property type="entry name" value="UBE2O-like_tSH3-B"/>
</dbReference>
<dbReference type="Pfam" id="PF23046">
    <property type="entry name" value="tSH3-B_UBE2O"/>
    <property type="match status" value="1"/>
</dbReference>
<dbReference type="PANTHER" id="PTHR46116">
    <property type="entry name" value="(E3-INDEPENDENT) E2 UBIQUITIN-CONJUGATING ENZYME"/>
    <property type="match status" value="1"/>
</dbReference>
<keyword evidence="1" id="KW-0808">Transferase</keyword>
<feature type="region of interest" description="Disordered" evidence="3">
    <location>
        <begin position="77"/>
        <end position="138"/>
    </location>
</feature>
<feature type="region of interest" description="Disordered" evidence="3">
    <location>
        <begin position="1"/>
        <end position="60"/>
    </location>
</feature>
<gene>
    <name evidence="5" type="ORF">EUGRSUZ_I01434</name>
</gene>
<protein>
    <recommendedName>
        <fullName evidence="4">UBC core domain-containing protein</fullName>
    </recommendedName>
</protein>
<dbReference type="InterPro" id="IPR057732">
    <property type="entry name" value="SH3-A_UBE2O"/>
</dbReference>
<dbReference type="Gene3D" id="3.10.110.10">
    <property type="entry name" value="Ubiquitin Conjugating Enzyme"/>
    <property type="match status" value="1"/>
</dbReference>
<proteinExistence type="predicted"/>
<organism evidence="5">
    <name type="scientific">Eucalyptus grandis</name>
    <name type="common">Flooded gum</name>
    <dbReference type="NCBI Taxonomy" id="71139"/>
    <lineage>
        <taxon>Eukaryota</taxon>
        <taxon>Viridiplantae</taxon>
        <taxon>Streptophyta</taxon>
        <taxon>Embryophyta</taxon>
        <taxon>Tracheophyta</taxon>
        <taxon>Spermatophyta</taxon>
        <taxon>Magnoliopsida</taxon>
        <taxon>eudicotyledons</taxon>
        <taxon>Gunneridae</taxon>
        <taxon>Pentapetalae</taxon>
        <taxon>rosids</taxon>
        <taxon>malvids</taxon>
        <taxon>Myrtales</taxon>
        <taxon>Myrtaceae</taxon>
        <taxon>Myrtoideae</taxon>
        <taxon>Eucalypteae</taxon>
        <taxon>Eucalyptus</taxon>
    </lineage>
</organism>
<accession>A0A059ANZ7</accession>
<dbReference type="Pfam" id="PF00179">
    <property type="entry name" value="UQ_con"/>
    <property type="match status" value="1"/>
</dbReference>
<feature type="compositionally biased region" description="Acidic residues" evidence="3">
    <location>
        <begin position="736"/>
        <end position="746"/>
    </location>
</feature>
<dbReference type="InterPro" id="IPR016135">
    <property type="entry name" value="UBQ-conjugating_enzyme/RWD"/>
</dbReference>
<reference evidence="5" key="1">
    <citation type="submission" date="2013-07" db="EMBL/GenBank/DDBJ databases">
        <title>The genome of Eucalyptus grandis.</title>
        <authorList>
            <person name="Schmutz J."/>
            <person name="Hayes R."/>
            <person name="Myburg A."/>
            <person name="Tuskan G."/>
            <person name="Grattapaglia D."/>
            <person name="Rokhsar D.S."/>
        </authorList>
    </citation>
    <scope>NUCLEOTIDE SEQUENCE</scope>
    <source>
        <tissue evidence="5">Leaf extractions</tissue>
    </source>
</reference>